<protein>
    <submittedName>
        <fullName evidence="2">RCG24136, isoform CRA_b</fullName>
    </submittedName>
</protein>
<proteinExistence type="predicted"/>
<feature type="compositionally biased region" description="Polar residues" evidence="1">
    <location>
        <begin position="29"/>
        <end position="40"/>
    </location>
</feature>
<feature type="compositionally biased region" description="Basic and acidic residues" evidence="1">
    <location>
        <begin position="47"/>
        <end position="59"/>
    </location>
</feature>
<dbReference type="AlphaFoldDB" id="A6KAN3"/>
<organism evidence="2 3">
    <name type="scientific">Rattus norvegicus</name>
    <name type="common">Rat</name>
    <dbReference type="NCBI Taxonomy" id="10116"/>
    <lineage>
        <taxon>Eukaryota</taxon>
        <taxon>Metazoa</taxon>
        <taxon>Chordata</taxon>
        <taxon>Craniata</taxon>
        <taxon>Vertebrata</taxon>
        <taxon>Euteleostomi</taxon>
        <taxon>Mammalia</taxon>
        <taxon>Eutheria</taxon>
        <taxon>Euarchontoglires</taxon>
        <taxon>Glires</taxon>
        <taxon>Rodentia</taxon>
        <taxon>Myomorpha</taxon>
        <taxon>Muroidea</taxon>
        <taxon>Muridae</taxon>
        <taxon>Murinae</taxon>
        <taxon>Rattus</taxon>
    </lineage>
</organism>
<sequence>MSSLSERAGANLKEARVGGGKLWGDRSTQRQAQRSTATDGRSTHRRAQLERAQHREAGSKPRTLPGGIPRPPHAQAGALLASLLPTAPLRPA</sequence>
<evidence type="ECO:0000313" key="3">
    <source>
        <dbReference type="Proteomes" id="UP000234681"/>
    </source>
</evidence>
<evidence type="ECO:0000313" key="2">
    <source>
        <dbReference type="EMBL" id="EDL93942.1"/>
    </source>
</evidence>
<evidence type="ECO:0000256" key="1">
    <source>
        <dbReference type="SAM" id="MobiDB-lite"/>
    </source>
</evidence>
<dbReference type="Proteomes" id="UP000234681">
    <property type="component" value="Chromosome 17"/>
</dbReference>
<feature type="compositionally biased region" description="Low complexity" evidence="1">
    <location>
        <begin position="76"/>
        <end position="92"/>
    </location>
</feature>
<accession>A6KAN3</accession>
<feature type="region of interest" description="Disordered" evidence="1">
    <location>
        <begin position="1"/>
        <end position="92"/>
    </location>
</feature>
<name>A6KAN3_RAT</name>
<dbReference type="EMBL" id="CH474032">
    <property type="protein sequence ID" value="EDL93942.1"/>
    <property type="molecule type" value="Genomic_DNA"/>
</dbReference>
<gene>
    <name evidence="2" type="ORF">rCG_24136</name>
</gene>
<reference evidence="3" key="1">
    <citation type="submission" date="2005-09" db="EMBL/GenBank/DDBJ databases">
        <authorList>
            <person name="Mural R.J."/>
            <person name="Li P.W."/>
            <person name="Adams M.D."/>
            <person name="Amanatides P.G."/>
            <person name="Baden-Tillson H."/>
            <person name="Barnstead M."/>
            <person name="Chin S.H."/>
            <person name="Dew I."/>
            <person name="Evans C.A."/>
            <person name="Ferriera S."/>
            <person name="Flanigan M."/>
            <person name="Fosler C."/>
            <person name="Glodek A."/>
            <person name="Gu Z."/>
            <person name="Holt R.A."/>
            <person name="Jennings D."/>
            <person name="Kraft C.L."/>
            <person name="Lu F."/>
            <person name="Nguyen T."/>
            <person name="Nusskern D.R."/>
            <person name="Pfannkoch C.M."/>
            <person name="Sitter C."/>
            <person name="Sutton G.G."/>
            <person name="Venter J.C."/>
            <person name="Wang Z."/>
            <person name="Woodage T."/>
            <person name="Zheng X.H."/>
            <person name="Zhong F."/>
        </authorList>
    </citation>
    <scope>NUCLEOTIDE SEQUENCE [LARGE SCALE GENOMIC DNA]</scope>
    <source>
        <strain>BN</strain>
        <strain evidence="3">Sprague-Dawley</strain>
    </source>
</reference>